<comment type="caution">
    <text evidence="3">The sequence shown here is derived from an EMBL/GenBank/DDBJ whole genome shotgun (WGS) entry which is preliminary data.</text>
</comment>
<proteinExistence type="predicted"/>
<evidence type="ECO:0000313" key="3">
    <source>
        <dbReference type="EMBL" id="RUL89554.1"/>
    </source>
</evidence>
<evidence type="ECO:0000256" key="2">
    <source>
        <dbReference type="SAM" id="SignalP"/>
    </source>
</evidence>
<dbReference type="OrthoDB" id="9819302at2"/>
<reference evidence="3 4" key="1">
    <citation type="submission" date="2018-12" db="EMBL/GenBank/DDBJ databases">
        <authorList>
            <person name="Toschakov S.V."/>
        </authorList>
    </citation>
    <scope>NUCLEOTIDE SEQUENCE [LARGE SCALE GENOMIC DNA]</scope>
    <source>
        <strain evidence="3 4">GM2012</strain>
    </source>
</reference>
<accession>A0A432MQ10</accession>
<sequence>MIDANLPAWLRGLGLRLATLAAATGLMLAAIPPADARQQDEPAPTQAEPDETKTTPEEADRQEVLQDSVYVDPRATAAMQGNFPELYTGIILPRNSDRLIAQMARGSARLDPAMIDRFIKGAARQLTDHSNIEAISRPDGQYSRIQEIETGGRYLMLPYTDVPADQRDRRFLQVYNTKLLEIAPELLSNHLYARVQVMQALSRMEDPQALRILVPLLADDTQPLLVKQLAAEGIKRIALATGIELSPTDREQAATALVGFLRSNPDAYWMAQARALQALGALRQVSGIQNRERAIFADETMAALASDDLRIESRAWAGWSLGMYIIPPNYPQLNYSLAAYELGRLAEEIAGRIVELSDPREAASYNPERVKYLTGLLVEPIFEAFDGSSKLPPRQSGMRNLQALGPHRQYVERVHQLIRQLAGASVELTRAVGSQRPAARDAVIARLNELRGFLNENRPQENTFVPGGRQFALSDAS</sequence>
<reference evidence="3 4" key="2">
    <citation type="submission" date="2019-01" db="EMBL/GenBank/DDBJ databases">
        <title>Tautonia sociabilis, a novel thermotolerant planctomycete of Isosphaeraceae family, isolated from a 4000 m deep subterranean habitat.</title>
        <authorList>
            <person name="Kovaleva O.L."/>
            <person name="Elcheninov A.G."/>
            <person name="Van Heerden E."/>
            <person name="Toshchakov S.V."/>
            <person name="Novikov A."/>
            <person name="Bonch-Osmolovskaya E.A."/>
            <person name="Kublanov I.V."/>
        </authorList>
    </citation>
    <scope>NUCLEOTIDE SEQUENCE [LARGE SCALE GENOMIC DNA]</scope>
    <source>
        <strain evidence="3 4">GM2012</strain>
    </source>
</reference>
<dbReference type="RefSeq" id="WP_126723630.1">
    <property type="nucleotide sequence ID" value="NZ_RYZH01000002.1"/>
</dbReference>
<gene>
    <name evidence="3" type="ORF">TsocGM_01930</name>
</gene>
<evidence type="ECO:0000313" key="4">
    <source>
        <dbReference type="Proteomes" id="UP000280296"/>
    </source>
</evidence>
<keyword evidence="4" id="KW-1185">Reference proteome</keyword>
<feature type="chain" id="PRO_5019073451" description="HEAT repeat domain-containing protein" evidence="2">
    <location>
        <begin position="37"/>
        <end position="477"/>
    </location>
</feature>
<keyword evidence="2" id="KW-0732">Signal</keyword>
<organism evidence="3 4">
    <name type="scientific">Tautonia sociabilis</name>
    <dbReference type="NCBI Taxonomy" id="2080755"/>
    <lineage>
        <taxon>Bacteria</taxon>
        <taxon>Pseudomonadati</taxon>
        <taxon>Planctomycetota</taxon>
        <taxon>Planctomycetia</taxon>
        <taxon>Isosphaerales</taxon>
        <taxon>Isosphaeraceae</taxon>
        <taxon>Tautonia</taxon>
    </lineage>
</organism>
<dbReference type="EMBL" id="RYZH01000002">
    <property type="protein sequence ID" value="RUL89554.1"/>
    <property type="molecule type" value="Genomic_DNA"/>
</dbReference>
<feature type="region of interest" description="Disordered" evidence="1">
    <location>
        <begin position="35"/>
        <end position="61"/>
    </location>
</feature>
<evidence type="ECO:0008006" key="5">
    <source>
        <dbReference type="Google" id="ProtNLM"/>
    </source>
</evidence>
<evidence type="ECO:0000256" key="1">
    <source>
        <dbReference type="SAM" id="MobiDB-lite"/>
    </source>
</evidence>
<dbReference type="AlphaFoldDB" id="A0A432MQ10"/>
<feature type="compositionally biased region" description="Basic and acidic residues" evidence="1">
    <location>
        <begin position="50"/>
        <end position="61"/>
    </location>
</feature>
<dbReference type="InterPro" id="IPR016024">
    <property type="entry name" value="ARM-type_fold"/>
</dbReference>
<dbReference type="Gene3D" id="1.25.10.10">
    <property type="entry name" value="Leucine-rich Repeat Variant"/>
    <property type="match status" value="1"/>
</dbReference>
<protein>
    <recommendedName>
        <fullName evidence="5">HEAT repeat domain-containing protein</fullName>
    </recommendedName>
</protein>
<dbReference type="InterPro" id="IPR011989">
    <property type="entry name" value="ARM-like"/>
</dbReference>
<feature type="signal peptide" evidence="2">
    <location>
        <begin position="1"/>
        <end position="36"/>
    </location>
</feature>
<dbReference type="Proteomes" id="UP000280296">
    <property type="component" value="Unassembled WGS sequence"/>
</dbReference>
<name>A0A432MQ10_9BACT</name>
<dbReference type="SUPFAM" id="SSF48371">
    <property type="entry name" value="ARM repeat"/>
    <property type="match status" value="1"/>
</dbReference>